<evidence type="ECO:0000313" key="1">
    <source>
        <dbReference type="EMBL" id="CAE8600418.1"/>
    </source>
</evidence>
<sequence>MDMPPRIFIGANKAFTDGYAFEYNLMRSGSSNSYYQCATTTETGWSNEVLFLLTVDEDGATWHIACEGSVASDGARSIRQACFRTSTNFWEAGWHNWVCNTNRGRRRNPSGAVAEWDLENVLGCEAKLSLG</sequence>
<accession>A0A813EE85</accession>
<organism evidence="1 2">
    <name type="scientific">Polarella glacialis</name>
    <name type="common">Dinoflagellate</name>
    <dbReference type="NCBI Taxonomy" id="89957"/>
    <lineage>
        <taxon>Eukaryota</taxon>
        <taxon>Sar</taxon>
        <taxon>Alveolata</taxon>
        <taxon>Dinophyceae</taxon>
        <taxon>Suessiales</taxon>
        <taxon>Suessiaceae</taxon>
        <taxon>Polarella</taxon>
    </lineage>
</organism>
<dbReference type="Proteomes" id="UP000654075">
    <property type="component" value="Unassembled WGS sequence"/>
</dbReference>
<dbReference type="AlphaFoldDB" id="A0A813EE85"/>
<reference evidence="1" key="1">
    <citation type="submission" date="2021-02" db="EMBL/GenBank/DDBJ databases">
        <authorList>
            <person name="Dougan E. K."/>
            <person name="Rhodes N."/>
            <person name="Thang M."/>
            <person name="Chan C."/>
        </authorList>
    </citation>
    <scope>NUCLEOTIDE SEQUENCE</scope>
</reference>
<protein>
    <submittedName>
        <fullName evidence="1">Uncharacterized protein</fullName>
    </submittedName>
</protein>
<gene>
    <name evidence="1" type="ORF">PGLA1383_LOCUS18748</name>
</gene>
<evidence type="ECO:0000313" key="2">
    <source>
        <dbReference type="Proteomes" id="UP000654075"/>
    </source>
</evidence>
<name>A0A813EE85_POLGL</name>
<keyword evidence="2" id="KW-1185">Reference proteome</keyword>
<comment type="caution">
    <text evidence="1">The sequence shown here is derived from an EMBL/GenBank/DDBJ whole genome shotgun (WGS) entry which is preliminary data.</text>
</comment>
<proteinExistence type="predicted"/>
<dbReference type="EMBL" id="CAJNNV010012145">
    <property type="protein sequence ID" value="CAE8600418.1"/>
    <property type="molecule type" value="Genomic_DNA"/>
</dbReference>